<dbReference type="EMBL" id="CP025781">
    <property type="protein sequence ID" value="QBC45482.1"/>
    <property type="molecule type" value="Genomic_DNA"/>
</dbReference>
<gene>
    <name evidence="1" type="ORF">C1H71_19415</name>
</gene>
<evidence type="ECO:0000313" key="1">
    <source>
        <dbReference type="EMBL" id="QBC45482.1"/>
    </source>
</evidence>
<proteinExistence type="predicted"/>
<dbReference type="AlphaFoldDB" id="A0A7G3GEQ5"/>
<reference evidence="1 2" key="1">
    <citation type="submission" date="2018-01" db="EMBL/GenBank/DDBJ databases">
        <title>Genome sequence of Iodobacter sp. strain PCH194 isolated from Indian Trans-Himalaya.</title>
        <authorList>
            <person name="Kumar V."/>
            <person name="Thakur V."/>
            <person name="Kumar S."/>
            <person name="Singh D."/>
        </authorList>
    </citation>
    <scope>NUCLEOTIDE SEQUENCE [LARGE SCALE GENOMIC DNA]</scope>
    <source>
        <strain evidence="1 2">PCH194</strain>
    </source>
</reference>
<protein>
    <submittedName>
        <fullName evidence="1">Uncharacterized protein</fullName>
    </submittedName>
</protein>
<sequence length="131" mass="14608">MSLKATWYQDKLKKKAKRGFNGYPIATVTYYGPNDQLANKVAVGIILEEEGEVAALQKWFADEGDIRKNAKAMAEVIAFIAHHSAMSVISPERILGCPHEEGTDYPVGEACPKCTYWANRDRFTGQLIKKS</sequence>
<name>A0A7G3GEQ5_9NEIS</name>
<dbReference type="Proteomes" id="UP000515917">
    <property type="component" value="Chromosome"/>
</dbReference>
<keyword evidence="2" id="KW-1185">Reference proteome</keyword>
<dbReference type="KEGG" id="ifl:C1H71_19415"/>
<organism evidence="1 2">
    <name type="scientific">Iodobacter fluviatilis</name>
    <dbReference type="NCBI Taxonomy" id="537"/>
    <lineage>
        <taxon>Bacteria</taxon>
        <taxon>Pseudomonadati</taxon>
        <taxon>Pseudomonadota</taxon>
        <taxon>Betaproteobacteria</taxon>
        <taxon>Neisseriales</taxon>
        <taxon>Chitinibacteraceae</taxon>
        <taxon>Iodobacter</taxon>
    </lineage>
</organism>
<dbReference type="RefSeq" id="WP_130107988.1">
    <property type="nucleotide sequence ID" value="NZ_CP025781.1"/>
</dbReference>
<accession>A0A7G3GEQ5</accession>
<evidence type="ECO:0000313" key="2">
    <source>
        <dbReference type="Proteomes" id="UP000515917"/>
    </source>
</evidence>